<dbReference type="EMBL" id="CP036278">
    <property type="protein sequence ID" value="QDU58974.1"/>
    <property type="molecule type" value="Genomic_DNA"/>
</dbReference>
<dbReference type="SMART" id="SM00947">
    <property type="entry name" value="Pro_CA"/>
    <property type="match status" value="1"/>
</dbReference>
<evidence type="ECO:0000256" key="2">
    <source>
        <dbReference type="ARBA" id="ARBA00022723"/>
    </source>
</evidence>
<dbReference type="RefSeq" id="WP_145251557.1">
    <property type="nucleotide sequence ID" value="NZ_CP036278.1"/>
</dbReference>
<dbReference type="GO" id="GO:0015976">
    <property type="term" value="P:carbon utilization"/>
    <property type="evidence" value="ECO:0007669"/>
    <property type="project" value="InterPro"/>
</dbReference>
<dbReference type="InterPro" id="IPR001765">
    <property type="entry name" value="Carbonic_anhydrase"/>
</dbReference>
<evidence type="ECO:0000256" key="6">
    <source>
        <dbReference type="PIRSR" id="PIRSR601765-1"/>
    </source>
</evidence>
<dbReference type="CDD" id="cd00883">
    <property type="entry name" value="beta_CA_cladeA"/>
    <property type="match status" value="1"/>
</dbReference>
<evidence type="ECO:0000256" key="4">
    <source>
        <dbReference type="ARBA" id="ARBA00023239"/>
    </source>
</evidence>
<feature type="binding site" evidence="6">
    <location>
        <position position="101"/>
    </location>
    <ligand>
        <name>Zn(2+)</name>
        <dbReference type="ChEBI" id="CHEBI:29105"/>
    </ligand>
</feature>
<feature type="binding site" evidence="6">
    <location>
        <position position="42"/>
    </location>
    <ligand>
        <name>Zn(2+)</name>
        <dbReference type="ChEBI" id="CHEBI:29105"/>
    </ligand>
</feature>
<evidence type="ECO:0000256" key="3">
    <source>
        <dbReference type="ARBA" id="ARBA00022833"/>
    </source>
</evidence>
<dbReference type="OrthoDB" id="9769739at2"/>
<dbReference type="PANTHER" id="PTHR11002:SF76">
    <property type="entry name" value="CARBONIC ANHYDRASE"/>
    <property type="match status" value="1"/>
</dbReference>
<evidence type="ECO:0000313" key="8">
    <source>
        <dbReference type="EMBL" id="QDU58974.1"/>
    </source>
</evidence>
<feature type="binding site" evidence="6">
    <location>
        <position position="98"/>
    </location>
    <ligand>
        <name>Zn(2+)</name>
        <dbReference type="ChEBI" id="CHEBI:29105"/>
    </ligand>
</feature>
<dbReference type="AlphaFoldDB" id="A0A518AW75"/>
<dbReference type="PROSITE" id="PS00705">
    <property type="entry name" value="PROK_CO2_ANHYDRASE_2"/>
    <property type="match status" value="1"/>
</dbReference>
<evidence type="ECO:0000256" key="5">
    <source>
        <dbReference type="ARBA" id="ARBA00048348"/>
    </source>
</evidence>
<evidence type="ECO:0000313" key="9">
    <source>
        <dbReference type="Proteomes" id="UP000315750"/>
    </source>
</evidence>
<name>A0A518AW75_9BACT</name>
<accession>A0A518AW75</accession>
<dbReference type="Pfam" id="PF00484">
    <property type="entry name" value="Pro_CA"/>
    <property type="match status" value="1"/>
</dbReference>
<comment type="catalytic activity">
    <reaction evidence="5 7">
        <text>hydrogencarbonate + H(+) = CO2 + H2O</text>
        <dbReference type="Rhea" id="RHEA:10748"/>
        <dbReference type="ChEBI" id="CHEBI:15377"/>
        <dbReference type="ChEBI" id="CHEBI:15378"/>
        <dbReference type="ChEBI" id="CHEBI:16526"/>
        <dbReference type="ChEBI" id="CHEBI:17544"/>
        <dbReference type="EC" id="4.2.1.1"/>
    </reaction>
</comment>
<keyword evidence="3 6" id="KW-0862">Zinc</keyword>
<feature type="binding site" evidence="6">
    <location>
        <position position="44"/>
    </location>
    <ligand>
        <name>Zn(2+)</name>
        <dbReference type="ChEBI" id="CHEBI:29105"/>
    </ligand>
</feature>
<comment type="function">
    <text evidence="7">Reversible hydration of carbon dioxide.</text>
</comment>
<dbReference type="SUPFAM" id="SSF53056">
    <property type="entry name" value="beta-carbonic anhydrase, cab"/>
    <property type="match status" value="1"/>
</dbReference>
<dbReference type="NCBIfam" id="NF007756">
    <property type="entry name" value="PRK10437.1"/>
    <property type="match status" value="1"/>
</dbReference>
<dbReference type="GO" id="GO:0004089">
    <property type="term" value="F:carbonate dehydratase activity"/>
    <property type="evidence" value="ECO:0007669"/>
    <property type="project" value="UniProtKB-UniRule"/>
</dbReference>
<comment type="similarity">
    <text evidence="1 7">Belongs to the beta-class carbonic anhydrase family.</text>
</comment>
<dbReference type="FunFam" id="3.40.1050.10:FF:000001">
    <property type="entry name" value="Carbonic anhydrase"/>
    <property type="match status" value="1"/>
</dbReference>
<dbReference type="KEGG" id="amuc:Pan181_52150"/>
<proteinExistence type="inferred from homology"/>
<gene>
    <name evidence="8" type="primary">can</name>
    <name evidence="8" type="ORF">Pan181_52150</name>
</gene>
<dbReference type="Proteomes" id="UP000315750">
    <property type="component" value="Chromosome"/>
</dbReference>
<organism evidence="8 9">
    <name type="scientific">Aeoliella mucimassa</name>
    <dbReference type="NCBI Taxonomy" id="2527972"/>
    <lineage>
        <taxon>Bacteria</taxon>
        <taxon>Pseudomonadati</taxon>
        <taxon>Planctomycetota</taxon>
        <taxon>Planctomycetia</taxon>
        <taxon>Pirellulales</taxon>
        <taxon>Lacipirellulaceae</taxon>
        <taxon>Aeoliella</taxon>
    </lineage>
</organism>
<keyword evidence="4 7" id="KW-0456">Lyase</keyword>
<dbReference type="GO" id="GO:0008270">
    <property type="term" value="F:zinc ion binding"/>
    <property type="evidence" value="ECO:0007669"/>
    <property type="project" value="UniProtKB-UniRule"/>
</dbReference>
<dbReference type="InterPro" id="IPR015892">
    <property type="entry name" value="Carbonic_anhydrase_CS"/>
</dbReference>
<sequence length="214" mass="23940">MRVLPELIENNKMWAASVNDADPTFFERLSKNQSPEYLWIGCSDSRVPANQIVGLDPGEVFVHRNIANVVVHTDFNCLSVLEYAVAVLKVKHIIVCGHYGCGGVKAASENHHLGLIDNWLRHVRDVRQKHEALLTTFQPDSVRLDRMCELNVVEQVNNVCHTSVVQGAWEAGQELAVHGWIYRLETGLISDMNVTVTSRDEIADAYRVATNPVA</sequence>
<dbReference type="EC" id="4.2.1.1" evidence="7"/>
<keyword evidence="9" id="KW-1185">Reference proteome</keyword>
<dbReference type="Gene3D" id="3.40.1050.10">
    <property type="entry name" value="Carbonic anhydrase"/>
    <property type="match status" value="1"/>
</dbReference>
<keyword evidence="2 6" id="KW-0479">Metal-binding</keyword>
<dbReference type="PANTHER" id="PTHR11002">
    <property type="entry name" value="CARBONIC ANHYDRASE"/>
    <property type="match status" value="1"/>
</dbReference>
<evidence type="ECO:0000256" key="7">
    <source>
        <dbReference type="RuleBase" id="RU003956"/>
    </source>
</evidence>
<reference evidence="8 9" key="1">
    <citation type="submission" date="2019-02" db="EMBL/GenBank/DDBJ databases">
        <title>Deep-cultivation of Planctomycetes and their phenomic and genomic characterization uncovers novel biology.</title>
        <authorList>
            <person name="Wiegand S."/>
            <person name="Jogler M."/>
            <person name="Boedeker C."/>
            <person name="Pinto D."/>
            <person name="Vollmers J."/>
            <person name="Rivas-Marin E."/>
            <person name="Kohn T."/>
            <person name="Peeters S.H."/>
            <person name="Heuer A."/>
            <person name="Rast P."/>
            <person name="Oberbeckmann S."/>
            <person name="Bunk B."/>
            <person name="Jeske O."/>
            <person name="Meyerdierks A."/>
            <person name="Storesund J.E."/>
            <person name="Kallscheuer N."/>
            <person name="Luecker S."/>
            <person name="Lage O.M."/>
            <person name="Pohl T."/>
            <person name="Merkel B.J."/>
            <person name="Hornburger P."/>
            <person name="Mueller R.-W."/>
            <person name="Bruemmer F."/>
            <person name="Labrenz M."/>
            <person name="Spormann A.M."/>
            <person name="Op den Camp H."/>
            <person name="Overmann J."/>
            <person name="Amann R."/>
            <person name="Jetten M.S.M."/>
            <person name="Mascher T."/>
            <person name="Medema M.H."/>
            <person name="Devos D.P."/>
            <person name="Kaster A.-K."/>
            <person name="Ovreas L."/>
            <person name="Rohde M."/>
            <person name="Galperin M.Y."/>
            <person name="Jogler C."/>
        </authorList>
    </citation>
    <scope>NUCLEOTIDE SEQUENCE [LARGE SCALE GENOMIC DNA]</scope>
    <source>
        <strain evidence="8 9">Pan181</strain>
    </source>
</reference>
<protein>
    <recommendedName>
        <fullName evidence="7">Carbonic anhydrase</fullName>
        <ecNumber evidence="7">4.2.1.1</ecNumber>
    </recommendedName>
    <alternativeName>
        <fullName evidence="7">Carbonate dehydratase</fullName>
    </alternativeName>
</protein>
<dbReference type="PROSITE" id="PS00704">
    <property type="entry name" value="PROK_CO2_ANHYDRASE_1"/>
    <property type="match status" value="1"/>
</dbReference>
<comment type="cofactor">
    <cofactor evidence="6">
        <name>Zn(2+)</name>
        <dbReference type="ChEBI" id="CHEBI:29105"/>
    </cofactor>
    <text evidence="6">Binds 1 zinc ion per subunit.</text>
</comment>
<dbReference type="InterPro" id="IPR036874">
    <property type="entry name" value="Carbonic_anhydrase_sf"/>
</dbReference>
<evidence type="ECO:0000256" key="1">
    <source>
        <dbReference type="ARBA" id="ARBA00006217"/>
    </source>
</evidence>